<reference evidence="2 3" key="1">
    <citation type="submission" date="2019-02" db="EMBL/GenBank/DDBJ databases">
        <title>Deep-cultivation of Planctomycetes and their phenomic and genomic characterization uncovers novel biology.</title>
        <authorList>
            <person name="Wiegand S."/>
            <person name="Jogler M."/>
            <person name="Boedeker C."/>
            <person name="Pinto D."/>
            <person name="Vollmers J."/>
            <person name="Rivas-Marin E."/>
            <person name="Kohn T."/>
            <person name="Peeters S.H."/>
            <person name="Heuer A."/>
            <person name="Rast P."/>
            <person name="Oberbeckmann S."/>
            <person name="Bunk B."/>
            <person name="Jeske O."/>
            <person name="Meyerdierks A."/>
            <person name="Storesund J.E."/>
            <person name="Kallscheuer N."/>
            <person name="Luecker S."/>
            <person name="Lage O.M."/>
            <person name="Pohl T."/>
            <person name="Merkel B.J."/>
            <person name="Hornburger P."/>
            <person name="Mueller R.-W."/>
            <person name="Bruemmer F."/>
            <person name="Labrenz M."/>
            <person name="Spormann A.M."/>
            <person name="Op den Camp H."/>
            <person name="Overmann J."/>
            <person name="Amann R."/>
            <person name="Jetten M.S.M."/>
            <person name="Mascher T."/>
            <person name="Medema M.H."/>
            <person name="Devos D.P."/>
            <person name="Kaster A.-K."/>
            <person name="Ovreas L."/>
            <person name="Rohde M."/>
            <person name="Galperin M.Y."/>
            <person name="Jogler C."/>
        </authorList>
    </citation>
    <scope>NUCLEOTIDE SEQUENCE [LARGE SCALE GENOMIC DNA]</scope>
    <source>
        <strain evidence="2 3">Pan216</strain>
    </source>
</reference>
<protein>
    <submittedName>
        <fullName evidence="2">Uncharacterized protein</fullName>
    </submittedName>
</protein>
<evidence type="ECO:0000256" key="1">
    <source>
        <dbReference type="SAM" id="SignalP"/>
    </source>
</evidence>
<dbReference type="Proteomes" id="UP000317093">
    <property type="component" value="Chromosome"/>
</dbReference>
<proteinExistence type="predicted"/>
<dbReference type="KEGG" id="knv:Pan216_50020"/>
<sequence length="167" mass="17704" precursor="true">MKYMMSVIGVFVMASTAWTSVGIEAFVQLSASSLAEYEGGVVGYCENFNTVPVCTACVPSGESTWSKCCSVISCPEPQDVFACEIDDEDETCDRCIDGEFKDCEGTERIYTHSSCMGPVTPGDPCGRIYSTGTMEDSICGICPGDCTEINFTDGTGGSSDCATCHCP</sequence>
<dbReference type="EMBL" id="CP036279">
    <property type="protein sequence ID" value="QDU64113.1"/>
    <property type="molecule type" value="Genomic_DNA"/>
</dbReference>
<evidence type="ECO:0000313" key="2">
    <source>
        <dbReference type="EMBL" id="QDU64113.1"/>
    </source>
</evidence>
<feature type="chain" id="PRO_5021879088" evidence="1">
    <location>
        <begin position="20"/>
        <end position="167"/>
    </location>
</feature>
<name>A0A518BB34_9BACT</name>
<accession>A0A518BB34</accession>
<evidence type="ECO:0000313" key="3">
    <source>
        <dbReference type="Proteomes" id="UP000317093"/>
    </source>
</evidence>
<gene>
    <name evidence="2" type="ORF">Pan216_50020</name>
</gene>
<feature type="signal peptide" evidence="1">
    <location>
        <begin position="1"/>
        <end position="19"/>
    </location>
</feature>
<keyword evidence="1" id="KW-0732">Signal</keyword>
<organism evidence="2 3">
    <name type="scientific">Kolteria novifilia</name>
    <dbReference type="NCBI Taxonomy" id="2527975"/>
    <lineage>
        <taxon>Bacteria</taxon>
        <taxon>Pseudomonadati</taxon>
        <taxon>Planctomycetota</taxon>
        <taxon>Planctomycetia</taxon>
        <taxon>Kolteriales</taxon>
        <taxon>Kolteriaceae</taxon>
        <taxon>Kolteria</taxon>
    </lineage>
</organism>
<keyword evidence="3" id="KW-1185">Reference proteome</keyword>
<dbReference type="AlphaFoldDB" id="A0A518BB34"/>